<dbReference type="EMBL" id="JBEUSY010000151">
    <property type="protein sequence ID" value="KAL1244081.1"/>
    <property type="molecule type" value="Genomic_DNA"/>
</dbReference>
<keyword evidence="2" id="KW-1185">Reference proteome</keyword>
<proteinExistence type="predicted"/>
<evidence type="ECO:0000313" key="2">
    <source>
        <dbReference type="Proteomes" id="UP001558632"/>
    </source>
</evidence>
<sequence>MSQKRCLESWQSRHVAVSNDKSESNIGQTQYTPHWNECQAEASCSLTGCSSSIAAWNSAMHEQAAPIYRLLVHILMTLVYFLRSGSTVYRLPSNCTASLKVCFNFDEVALSSTLSRVFCLYVLLADSGSGICFRT</sequence>
<dbReference type="Proteomes" id="UP001558632">
    <property type="component" value="Unassembled WGS sequence"/>
</dbReference>
<accession>A0ABR3KW41</accession>
<evidence type="ECO:0000313" key="1">
    <source>
        <dbReference type="EMBL" id="KAL1244081.1"/>
    </source>
</evidence>
<comment type="caution">
    <text evidence="1">The sequence shown here is derived from an EMBL/GenBank/DDBJ whole genome shotgun (WGS) entry which is preliminary data.</text>
</comment>
<protein>
    <submittedName>
        <fullName evidence="1">Sialate O-acetylesterase</fullName>
    </submittedName>
</protein>
<organism evidence="1 2">
    <name type="scientific">Trichinella spiralis</name>
    <name type="common">Trichina worm</name>
    <dbReference type="NCBI Taxonomy" id="6334"/>
    <lineage>
        <taxon>Eukaryota</taxon>
        <taxon>Metazoa</taxon>
        <taxon>Ecdysozoa</taxon>
        <taxon>Nematoda</taxon>
        <taxon>Enoplea</taxon>
        <taxon>Dorylaimia</taxon>
        <taxon>Trichinellida</taxon>
        <taxon>Trichinellidae</taxon>
        <taxon>Trichinella</taxon>
    </lineage>
</organism>
<gene>
    <name evidence="1" type="ORF">TSPI_00647</name>
</gene>
<name>A0ABR3KW41_TRISP</name>
<reference evidence="1 2" key="1">
    <citation type="submission" date="2024-07" db="EMBL/GenBank/DDBJ databases">
        <title>Enhanced genomic and transcriptomic resources for Trichinella pseudospiralis and T. spiralis underpin the discovery of pronounced molecular differences between stages and species.</title>
        <authorList>
            <person name="Pasi K.K."/>
            <person name="La Rosa G."/>
            <person name="Gomez-Morales M.A."/>
            <person name="Tosini F."/>
            <person name="Sumanam S."/>
            <person name="Young N.D."/>
            <person name="Chang B.C."/>
            <person name="Robin G.B."/>
        </authorList>
    </citation>
    <scope>NUCLEOTIDE SEQUENCE [LARGE SCALE GENOMIC DNA]</scope>
    <source>
        <strain evidence="1">ISS534</strain>
    </source>
</reference>